<organism evidence="2 3">
    <name type="scientific">Kitasatospora purpeofusca</name>
    <dbReference type="NCBI Taxonomy" id="67352"/>
    <lineage>
        <taxon>Bacteria</taxon>
        <taxon>Bacillati</taxon>
        <taxon>Actinomycetota</taxon>
        <taxon>Actinomycetes</taxon>
        <taxon>Kitasatosporales</taxon>
        <taxon>Streptomycetaceae</taxon>
        <taxon>Kitasatospora</taxon>
    </lineage>
</organism>
<dbReference type="Proteomes" id="UP001432222">
    <property type="component" value="Chromosome"/>
</dbReference>
<protein>
    <submittedName>
        <fullName evidence="2">Uncharacterized protein</fullName>
    </submittedName>
</protein>
<name>A0ABZ1TZ26_9ACTN</name>
<proteinExistence type="predicted"/>
<evidence type="ECO:0000313" key="2">
    <source>
        <dbReference type="EMBL" id="WUQ83645.1"/>
    </source>
</evidence>
<evidence type="ECO:0000313" key="3">
    <source>
        <dbReference type="Proteomes" id="UP001432222"/>
    </source>
</evidence>
<keyword evidence="3" id="KW-1185">Reference proteome</keyword>
<dbReference type="EMBL" id="CP108110">
    <property type="protein sequence ID" value="WUQ83645.1"/>
    <property type="molecule type" value="Genomic_DNA"/>
</dbReference>
<reference evidence="2" key="1">
    <citation type="submission" date="2022-10" db="EMBL/GenBank/DDBJ databases">
        <title>The complete genomes of actinobacterial strains from the NBC collection.</title>
        <authorList>
            <person name="Joergensen T.S."/>
            <person name="Alvarez Arevalo M."/>
            <person name="Sterndorff E.B."/>
            <person name="Faurdal D."/>
            <person name="Vuksanovic O."/>
            <person name="Mourched A.-S."/>
            <person name="Charusanti P."/>
            <person name="Shaw S."/>
            <person name="Blin K."/>
            <person name="Weber T."/>
        </authorList>
    </citation>
    <scope>NUCLEOTIDE SEQUENCE</scope>
    <source>
        <strain evidence="2">NBC_00222</strain>
    </source>
</reference>
<evidence type="ECO:0000313" key="1">
    <source>
        <dbReference type="EMBL" id="WUQ82608.1"/>
    </source>
</evidence>
<sequence length="76" mass="8267">MARRKTRASGPSDESLRIARTITYYQTCLDSSVPHETARELWAHDMATPFAAGVHVSAAFARGLEAAAHREAAGRL</sequence>
<dbReference type="EMBL" id="CP108110">
    <property type="protein sequence ID" value="WUQ82608.1"/>
    <property type="molecule type" value="Genomic_DNA"/>
</dbReference>
<accession>A0ABZ1TZ26</accession>
<dbReference type="RefSeq" id="WP_328953662.1">
    <property type="nucleotide sequence ID" value="NZ_CP108110.1"/>
</dbReference>
<gene>
    <name evidence="1" type="ORF">OHA16_06190</name>
    <name evidence="2" type="ORF">OHA16_12100</name>
</gene>